<gene>
    <name evidence="2" type="ORF">DNK34_10075</name>
    <name evidence="1" type="ORF">DNK44_06875</name>
</gene>
<evidence type="ECO:0000313" key="1">
    <source>
        <dbReference type="EMBL" id="TBU95638.1"/>
    </source>
</evidence>
<evidence type="ECO:0000313" key="4">
    <source>
        <dbReference type="Proteomes" id="UP000293172"/>
    </source>
</evidence>
<dbReference type="Proteomes" id="UP000293172">
    <property type="component" value="Unassembled WGS sequence"/>
</dbReference>
<evidence type="ECO:0000313" key="3">
    <source>
        <dbReference type="Proteomes" id="UP000291334"/>
    </source>
</evidence>
<name>A0A4Q9R7I2_9GAMM</name>
<accession>A0A4Q9R7I2</accession>
<evidence type="ECO:0000313" key="2">
    <source>
        <dbReference type="EMBL" id="TBV06675.1"/>
    </source>
</evidence>
<dbReference type="RefSeq" id="WP_131174602.1">
    <property type="nucleotide sequence ID" value="NZ_QJUL01000007.1"/>
</dbReference>
<dbReference type="OrthoDB" id="9812682at2"/>
<protein>
    <submittedName>
        <fullName evidence="1">Uncharacterized protein</fullName>
    </submittedName>
</protein>
<dbReference type="EMBL" id="QJUL01000007">
    <property type="protein sequence ID" value="TBU95638.1"/>
    <property type="molecule type" value="Genomic_DNA"/>
</dbReference>
<comment type="caution">
    <text evidence="1">The sequence shown here is derived from an EMBL/GenBank/DDBJ whole genome shotgun (WGS) entry which is preliminary data.</text>
</comment>
<dbReference type="EMBL" id="QJUM01000010">
    <property type="protein sequence ID" value="TBV06675.1"/>
    <property type="molecule type" value="Genomic_DNA"/>
</dbReference>
<dbReference type="AlphaFoldDB" id="A0A4Q9R7I2"/>
<reference evidence="3 4" key="1">
    <citation type="submission" date="2018-06" db="EMBL/GenBank/DDBJ databases">
        <title>Three novel Pseudomonas species isolated from symptomatic oak.</title>
        <authorList>
            <person name="Bueno-Gonzalez V."/>
            <person name="Brady C."/>
        </authorList>
    </citation>
    <scope>NUCLEOTIDE SEQUENCE [LARGE SCALE GENOMIC DNA]</scope>
    <source>
        <strain evidence="2 3">P26B</strain>
        <strain evidence="1 4">P6B</strain>
    </source>
</reference>
<keyword evidence="3" id="KW-1185">Reference proteome</keyword>
<dbReference type="Proteomes" id="UP000291334">
    <property type="component" value="Unassembled WGS sequence"/>
</dbReference>
<sequence>MGSIQGGKVAARGDIAQQVFCHTAFSDAFTRPDSTVVDAKEARSLLCAPRLNAPRGPDYWLRWEGAAWPALTDERLPGWPLPCEEALHARD</sequence>
<organism evidence="1 4">
    <name type="scientific">Phytopseudomonas dryadis</name>
    <dbReference type="NCBI Taxonomy" id="2487520"/>
    <lineage>
        <taxon>Bacteria</taxon>
        <taxon>Pseudomonadati</taxon>
        <taxon>Pseudomonadota</taxon>
        <taxon>Gammaproteobacteria</taxon>
        <taxon>Pseudomonadales</taxon>
        <taxon>Pseudomonadaceae</taxon>
        <taxon>Phytopseudomonas</taxon>
    </lineage>
</organism>
<proteinExistence type="predicted"/>